<feature type="transmembrane region" description="Helical" evidence="1">
    <location>
        <begin position="1021"/>
        <end position="1043"/>
    </location>
</feature>
<dbReference type="Pfam" id="PF00873">
    <property type="entry name" value="ACR_tran"/>
    <property type="match status" value="1"/>
</dbReference>
<dbReference type="SUPFAM" id="SSF82714">
    <property type="entry name" value="Multidrug efflux transporter AcrB TolC docking domain, DN and DC subdomains"/>
    <property type="match status" value="2"/>
</dbReference>
<keyword evidence="1" id="KW-0812">Transmembrane</keyword>
<dbReference type="Gene3D" id="1.20.1640.10">
    <property type="entry name" value="Multidrug efflux transporter AcrB transmembrane domain"/>
    <property type="match status" value="2"/>
</dbReference>
<protein>
    <submittedName>
        <fullName evidence="2">Efflux RND transporter permease subunit</fullName>
    </submittedName>
</protein>
<dbReference type="InterPro" id="IPR027463">
    <property type="entry name" value="AcrB_DN_DC_subdom"/>
</dbReference>
<dbReference type="EMBL" id="JAPDMX010000002">
    <property type="protein sequence ID" value="MCW3171170.1"/>
    <property type="molecule type" value="Genomic_DNA"/>
</dbReference>
<name>A0ABT3I5F8_9GAMM</name>
<reference evidence="2" key="1">
    <citation type="submission" date="2022-10" db="EMBL/GenBank/DDBJ databases">
        <title>Shewanella flava sp. nov, isolated from the estuary of the Fenhe River into the Yellow River.</title>
        <authorList>
            <person name="Li Y."/>
        </authorList>
    </citation>
    <scope>NUCLEOTIDE SEQUENCE</scope>
    <source>
        <strain evidence="2">FYR11-62</strain>
    </source>
</reference>
<evidence type="ECO:0000313" key="2">
    <source>
        <dbReference type="EMBL" id="MCW3171170.1"/>
    </source>
</evidence>
<dbReference type="PANTHER" id="PTHR32063:SF16">
    <property type="entry name" value="CATION EFFLUX SYSTEM (ACRB_ACRD_ACRF FAMILY)"/>
    <property type="match status" value="1"/>
</dbReference>
<comment type="caution">
    <text evidence="2">The sequence shown here is derived from an EMBL/GenBank/DDBJ whole genome shotgun (WGS) entry which is preliminary data.</text>
</comment>
<feature type="transmembrane region" description="Helical" evidence="1">
    <location>
        <begin position="953"/>
        <end position="973"/>
    </location>
</feature>
<dbReference type="PRINTS" id="PR00702">
    <property type="entry name" value="ACRIFLAVINRP"/>
</dbReference>
<sequence>MNNPNSPELGLSGTIAKTFQASAITPLLALVGLLLGIFAVIITPKEEDPQIDVTFADVFIPFPGATPSEVQSLVTLPAEQIISEIKGVDTLYSFSQPDGALIITIFEVGVPRDEAVVNIYNQLFSNRDKFNQAAGIGEPLIKPRGIDDVPIVSLTLYSDSTDIGAEALTHVAANLETELKRIPGTREIYTQGRHDMVLNVRLDSVKMNAFGVTINQIEQRLQDNNQVSMLNSWVQNNQQIKVRAGQFINSVDDVKSLLIKVIPTQSNSKQADPTLAKAVYLSDVAEITLKSDIPTQHVRHVDLQGDYPAVTIAIGKQAGQNAVVIADKILNRINEVQNVLIPDNVKVAISRNYGQTAGDKANTLIFKLIFATSAVVLLVFFTMGLRESAVVGIAIIITLAMTLFASWAWGFSLNRISLFALIFSIGILVDDAIVVVENIHRHMALSNKPLLEIIPVAVDEVGGPTILATFTVIAALLPMAFVSGLMGPYMSPIPINASMGMLLSLVIAFMMTPWLSNKLLHRHISKTANTESHFEHDEHSNDKLSVFFNRLMTPFLLGNKAGKARKGLAVGIVALIAIAVSLPAMQAVVLKMLPFDNKSEFQVMVDLPEGAPVEQTQRVLQEMSQYLSTVEEIDHQQWYAGTHSPMNFNGLVRHYFLRSSQELGDIQVNLVDKSHRSRDSHSIALAVRGPLNEIAKPYNARVKVVEVPPGPPVWSPIVAEVYGPTTELREQTALELEQRFNATEHVVDVDIFLPYAQQKWQVSIDRTKASLLGLSYGQIVNTIVAAVGGKDVSYLHLAPQKQPTPIRLQVNEGEKVNLAQILNLKLTNQQGEQISLSAVTTIEQGHINAAIVHKNMIPMIMVVADMAGPTDSPLYGMFDIAGQINHANAERDFAIAQHYVEQPDGISEVAILWDGEWKITYETFRDMGIAYAVGMIAIYLLVVGQFKSYLVPLVIMAPIPLTVIGVMPGHAILGAQFTATSMIGMIALAGIIVRNSILLVDFINHLLAAGMTLEKAVIKSAAVRAKPIMLTALAAMIGALFIIDDPIFNGLAISLIFGIFISTILTLLVIPVLYFSVMKNRQIIKSVN</sequence>
<dbReference type="SUPFAM" id="SSF82693">
    <property type="entry name" value="Multidrug efflux transporter AcrB pore domain, PN1, PN2, PC1 and PC2 subdomains"/>
    <property type="match status" value="3"/>
</dbReference>
<keyword evidence="1" id="KW-0472">Membrane</keyword>
<dbReference type="InterPro" id="IPR001036">
    <property type="entry name" value="Acrflvin-R"/>
</dbReference>
<feature type="transmembrane region" description="Helical" evidence="1">
    <location>
        <begin position="21"/>
        <end position="42"/>
    </location>
</feature>
<keyword evidence="3" id="KW-1185">Reference proteome</keyword>
<keyword evidence="1" id="KW-1133">Transmembrane helix</keyword>
<feature type="transmembrane region" description="Helical" evidence="1">
    <location>
        <begin position="389"/>
        <end position="410"/>
    </location>
</feature>
<feature type="transmembrane region" description="Helical" evidence="1">
    <location>
        <begin position="493"/>
        <end position="516"/>
    </location>
</feature>
<feature type="transmembrane region" description="Helical" evidence="1">
    <location>
        <begin position="928"/>
        <end position="946"/>
    </location>
</feature>
<dbReference type="Proteomes" id="UP001163714">
    <property type="component" value="Unassembled WGS sequence"/>
</dbReference>
<feature type="transmembrane region" description="Helical" evidence="1">
    <location>
        <begin position="1055"/>
        <end position="1075"/>
    </location>
</feature>
<evidence type="ECO:0000256" key="1">
    <source>
        <dbReference type="SAM" id="Phobius"/>
    </source>
</evidence>
<dbReference type="SUPFAM" id="SSF82866">
    <property type="entry name" value="Multidrug efflux transporter AcrB transmembrane domain"/>
    <property type="match status" value="2"/>
</dbReference>
<feature type="transmembrane region" description="Helical" evidence="1">
    <location>
        <begin position="457"/>
        <end position="481"/>
    </location>
</feature>
<feature type="transmembrane region" description="Helical" evidence="1">
    <location>
        <begin position="979"/>
        <end position="1000"/>
    </location>
</feature>
<proteinExistence type="predicted"/>
<accession>A0ABT3I5F8</accession>
<evidence type="ECO:0000313" key="3">
    <source>
        <dbReference type="Proteomes" id="UP001163714"/>
    </source>
</evidence>
<dbReference type="PANTHER" id="PTHR32063">
    <property type="match status" value="1"/>
</dbReference>
<gene>
    <name evidence="2" type="ORF">OHT75_01610</name>
</gene>
<dbReference type="Gene3D" id="3.30.70.1440">
    <property type="entry name" value="Multidrug efflux transporter AcrB pore domain"/>
    <property type="match status" value="1"/>
</dbReference>
<dbReference type="RefSeq" id="WP_264724633.1">
    <property type="nucleotide sequence ID" value="NZ_JAPDMX010000002.1"/>
</dbReference>
<organism evidence="2 3">
    <name type="scientific">Shewanella subflava</name>
    <dbReference type="NCBI Taxonomy" id="2986476"/>
    <lineage>
        <taxon>Bacteria</taxon>
        <taxon>Pseudomonadati</taxon>
        <taxon>Pseudomonadota</taxon>
        <taxon>Gammaproteobacteria</taxon>
        <taxon>Alteromonadales</taxon>
        <taxon>Shewanellaceae</taxon>
        <taxon>Shewanella</taxon>
    </lineage>
</organism>
<feature type="transmembrane region" description="Helical" evidence="1">
    <location>
        <begin position="364"/>
        <end position="382"/>
    </location>
</feature>
<feature type="transmembrane region" description="Helical" evidence="1">
    <location>
        <begin position="568"/>
        <end position="589"/>
    </location>
</feature>
<dbReference type="Gene3D" id="3.30.70.1320">
    <property type="entry name" value="Multidrug efflux transporter AcrB pore domain like"/>
    <property type="match status" value="1"/>
</dbReference>
<dbReference type="Gene3D" id="3.30.2090.10">
    <property type="entry name" value="Multidrug efflux transporter AcrB TolC docking domain, DN and DC subdomains"/>
    <property type="match status" value="2"/>
</dbReference>
<dbReference type="Gene3D" id="3.30.70.1430">
    <property type="entry name" value="Multidrug efflux transporter AcrB pore domain"/>
    <property type="match status" value="2"/>
</dbReference>